<organism evidence="1 2">
    <name type="scientific">Persicobacter psychrovividus</name>
    <dbReference type="NCBI Taxonomy" id="387638"/>
    <lineage>
        <taxon>Bacteria</taxon>
        <taxon>Pseudomonadati</taxon>
        <taxon>Bacteroidota</taxon>
        <taxon>Cytophagia</taxon>
        <taxon>Cytophagales</taxon>
        <taxon>Persicobacteraceae</taxon>
        <taxon>Persicobacter</taxon>
    </lineage>
</organism>
<name>A0ABN6L7H4_9BACT</name>
<dbReference type="RefSeq" id="WP_332922553.1">
    <property type="nucleotide sequence ID" value="NZ_AP025292.1"/>
</dbReference>
<evidence type="ECO:0000313" key="2">
    <source>
        <dbReference type="Proteomes" id="UP001354989"/>
    </source>
</evidence>
<dbReference type="Proteomes" id="UP001354989">
    <property type="component" value="Chromosome"/>
</dbReference>
<dbReference type="Gene3D" id="3.30.1460.10">
    <property type="match status" value="1"/>
</dbReference>
<keyword evidence="2" id="KW-1185">Reference proteome</keyword>
<protein>
    <recommendedName>
        <fullName evidence="3">Molecular chaperone Tir</fullName>
    </recommendedName>
</protein>
<sequence>MSNFDKVREYLVELDYAIHFENESDGIFVVNYEANGINNMMLGVAEPILIMEQHLFDLPAKDPEVLLSLLQKNRDMVHGAFVLDETGTKVIFRDTLQLENLDLNEIEASFNALGLLLNEYMDEIIRFSKG</sequence>
<dbReference type="Pfam" id="PF22550">
    <property type="entry name" value="CesT_Tir_1"/>
    <property type="match status" value="1"/>
</dbReference>
<evidence type="ECO:0008006" key="3">
    <source>
        <dbReference type="Google" id="ProtNLM"/>
    </source>
</evidence>
<dbReference type="SUPFAM" id="SSF69635">
    <property type="entry name" value="Type III secretory system chaperone-like"/>
    <property type="match status" value="1"/>
</dbReference>
<reference evidence="1 2" key="1">
    <citation type="submission" date="2021-12" db="EMBL/GenBank/DDBJ databases">
        <title>Genome sequencing of bacteria with rrn-lacking chromosome and rrn-plasmid.</title>
        <authorList>
            <person name="Anda M."/>
            <person name="Iwasaki W."/>
        </authorList>
    </citation>
    <scope>NUCLEOTIDE SEQUENCE [LARGE SCALE GENOMIC DNA]</scope>
    <source>
        <strain evidence="1 2">NBRC 101262</strain>
    </source>
</reference>
<evidence type="ECO:0000313" key="1">
    <source>
        <dbReference type="EMBL" id="BDC99145.1"/>
    </source>
</evidence>
<dbReference type="InterPro" id="IPR054345">
    <property type="entry name" value="Tir-like"/>
</dbReference>
<gene>
    <name evidence="1" type="ORF">PEPS_14260</name>
</gene>
<dbReference type="EMBL" id="AP025292">
    <property type="protein sequence ID" value="BDC99145.1"/>
    <property type="molecule type" value="Genomic_DNA"/>
</dbReference>
<accession>A0ABN6L7H4</accession>
<proteinExistence type="predicted"/>